<dbReference type="Proteomes" id="UP000300142">
    <property type="component" value="Unassembled WGS sequence"/>
</dbReference>
<reference evidence="2" key="1">
    <citation type="submission" date="2019-02" db="EMBL/GenBank/DDBJ databases">
        <title>Draft genome sequence of Sphaerospermopsis reniformis NIES-1949.</title>
        <authorList>
            <person name="Yamaguchi H."/>
            <person name="Suzuki S."/>
            <person name="Kawachi M."/>
        </authorList>
    </citation>
    <scope>NUCLEOTIDE SEQUENCE [LARGE SCALE GENOMIC DNA]</scope>
    <source>
        <strain evidence="2">NIES-1949</strain>
    </source>
</reference>
<dbReference type="EMBL" id="BJCE01000060">
    <property type="protein sequence ID" value="GCL37058.1"/>
    <property type="molecule type" value="Genomic_DNA"/>
</dbReference>
<evidence type="ECO:0000313" key="2">
    <source>
        <dbReference type="Proteomes" id="UP000300142"/>
    </source>
</evidence>
<organism evidence="1 2">
    <name type="scientific">Sphaerospermopsis reniformis</name>
    <dbReference type="NCBI Taxonomy" id="531300"/>
    <lineage>
        <taxon>Bacteria</taxon>
        <taxon>Bacillati</taxon>
        <taxon>Cyanobacteriota</taxon>
        <taxon>Cyanophyceae</taxon>
        <taxon>Nostocales</taxon>
        <taxon>Aphanizomenonaceae</taxon>
        <taxon>Sphaerospermopsis</taxon>
    </lineage>
</organism>
<gene>
    <name evidence="1" type="ORF">SR1949_21650</name>
</gene>
<dbReference type="RefSeq" id="WP_236104049.1">
    <property type="nucleotide sequence ID" value="NZ_BJCE01000060.1"/>
</dbReference>
<proteinExistence type="predicted"/>
<evidence type="ECO:0000313" key="1">
    <source>
        <dbReference type="EMBL" id="GCL37058.1"/>
    </source>
</evidence>
<keyword evidence="2" id="KW-1185">Reference proteome</keyword>
<dbReference type="AlphaFoldDB" id="A0A480A0K7"/>
<evidence type="ECO:0008006" key="3">
    <source>
        <dbReference type="Google" id="ProtNLM"/>
    </source>
</evidence>
<protein>
    <recommendedName>
        <fullName evidence="3">DUF4258 domain-containing protein</fullName>
    </recommendedName>
</protein>
<sequence length="62" mass="7115">MSVKFHPHAQARLIERGATEEEVMATVEGGITFTAQYDRTGFRRSFPFSAEWNGKFYAMKKV</sequence>
<name>A0A480A0K7_9CYAN</name>
<accession>A0A480A0K7</accession>
<comment type="caution">
    <text evidence="1">The sequence shown here is derived from an EMBL/GenBank/DDBJ whole genome shotgun (WGS) entry which is preliminary data.</text>
</comment>